<evidence type="ECO:0000256" key="1">
    <source>
        <dbReference type="ARBA" id="ARBA00022741"/>
    </source>
</evidence>
<feature type="domain" description="GED" evidence="3">
    <location>
        <begin position="590"/>
        <end position="683"/>
    </location>
</feature>
<dbReference type="InterPro" id="IPR001401">
    <property type="entry name" value="Dynamin_GTPase"/>
</dbReference>
<dbReference type="InterPro" id="IPR022812">
    <property type="entry name" value="Dynamin"/>
</dbReference>
<dbReference type="PROSITE" id="PS51388">
    <property type="entry name" value="GED"/>
    <property type="match status" value="1"/>
</dbReference>
<dbReference type="GO" id="GO:0005737">
    <property type="term" value="C:cytoplasm"/>
    <property type="evidence" value="ECO:0007669"/>
    <property type="project" value="TreeGrafter"/>
</dbReference>
<dbReference type="PROSITE" id="PS51718">
    <property type="entry name" value="G_DYNAMIN_2"/>
    <property type="match status" value="1"/>
</dbReference>
<dbReference type="PANTHER" id="PTHR11566">
    <property type="entry name" value="DYNAMIN"/>
    <property type="match status" value="1"/>
</dbReference>
<dbReference type="SMART" id="SM00053">
    <property type="entry name" value="DYNc"/>
    <property type="match status" value="1"/>
</dbReference>
<dbReference type="GO" id="GO:0005874">
    <property type="term" value="C:microtubule"/>
    <property type="evidence" value="ECO:0007669"/>
    <property type="project" value="TreeGrafter"/>
</dbReference>
<dbReference type="Pfam" id="PF00350">
    <property type="entry name" value="Dynamin_N"/>
    <property type="match status" value="1"/>
</dbReference>
<evidence type="ECO:0000313" key="5">
    <source>
        <dbReference type="EMBL" id="KAF8388409.1"/>
    </source>
</evidence>
<dbReference type="GO" id="GO:0005525">
    <property type="term" value="F:GTP binding"/>
    <property type="evidence" value="ECO:0007669"/>
    <property type="project" value="UniProtKB-KW"/>
</dbReference>
<dbReference type="Pfam" id="PF01031">
    <property type="entry name" value="Dynamin_M"/>
    <property type="match status" value="1"/>
</dbReference>
<evidence type="ECO:0000259" key="4">
    <source>
        <dbReference type="PROSITE" id="PS51718"/>
    </source>
</evidence>
<proteinExistence type="predicted"/>
<dbReference type="GO" id="GO:0008017">
    <property type="term" value="F:microtubule binding"/>
    <property type="evidence" value="ECO:0007669"/>
    <property type="project" value="TreeGrafter"/>
</dbReference>
<evidence type="ECO:0000313" key="6">
    <source>
        <dbReference type="Proteomes" id="UP000655225"/>
    </source>
</evidence>
<sequence length="868" mass="97515">MSVYSDSSRLSDRMGRLSFKTAESSSNGHIRAATPEPSPAISIYDDAAPLVSTYNDRIRPLLDAIDKLRHLKVMKEGIELPTIVVVGDQSSGKSSVLESLAGISLPRGQGICTRVPLIMRLQHHPTIDPELHLEYHGKIVHTDETYVSEDIITATDEIAGSKKEISNTPLTLVVKKRGVPDLTMVDLPGITRVPVHGQPEDIYEQISGIIMEYIQPKESIILNVLSATVDFPTCESIRMSRRVDPTGERTLAVVTKSDKAPEGLLDKVTADDVNIGLGYVCVRNRIGDESYEEARKEEAKLFQTHPLLSEIDKSIVGIPVLARNLVQIQANSISRCLPDIVKKINDKLNQNMSELKKMPNHLSSVADALTAFMGILGSAKESFRKIFIRGEFDEYPNDKEMHCTARLAEMLNELSKELQLKCENNDSGDEFLMEEIKVLEEAIGIGLPNFLPRTAFLTILQGKVVEIASIPVEFVQKAWKYIEKVVLDVLMHHCENYPQLQSSTRRAAQNLIAKLKEQSLERVMETVEMEQLTDYTCNPEYMSSWSQLMIQEEAFMRVLKHSDSPGAILGCLGTVQIGHLRKHMGMVQQAFDLRMRMTAYWKIVHQRLVDCLGLHLLYSVKNLVNKGIDREIANEFMGPHGGGLERMLEESPSVASKRQRLNQSIKIGLICNGGHQFGSLKLFHGHVYLSVSRNATGLHLLYSVKNLVNKGIDREIANEFMGPHGGGLERMLEESPSVASKRQRLNQSIKLMRICAYMAKVLVHYIPGKEHYEPYQEPTVNPAPKPQPKDDPARFHEMFEVAQLFEELAVGDAVQIDYVTEEQEMRRKTRSEVLLLSKISGERRSPDWYWLRAIATVIDRDEAAGDLV</sequence>
<keyword evidence="1" id="KW-0547">Nucleotide-binding</keyword>
<dbReference type="FunFam" id="3.40.50.300:FF:001237">
    <property type="entry name" value="Dynamin-related protein 4C"/>
    <property type="match status" value="1"/>
</dbReference>
<dbReference type="PRINTS" id="PR00195">
    <property type="entry name" value="DYNAMIN"/>
</dbReference>
<dbReference type="InterPro" id="IPR027417">
    <property type="entry name" value="P-loop_NTPase"/>
</dbReference>
<dbReference type="OMA" id="ICAYMAK"/>
<evidence type="ECO:0000256" key="2">
    <source>
        <dbReference type="ARBA" id="ARBA00023134"/>
    </source>
</evidence>
<dbReference type="GO" id="GO:0016020">
    <property type="term" value="C:membrane"/>
    <property type="evidence" value="ECO:0007669"/>
    <property type="project" value="TreeGrafter"/>
</dbReference>
<organism evidence="5 6">
    <name type="scientific">Tetracentron sinense</name>
    <name type="common">Spur-leaf</name>
    <dbReference type="NCBI Taxonomy" id="13715"/>
    <lineage>
        <taxon>Eukaryota</taxon>
        <taxon>Viridiplantae</taxon>
        <taxon>Streptophyta</taxon>
        <taxon>Embryophyta</taxon>
        <taxon>Tracheophyta</taxon>
        <taxon>Spermatophyta</taxon>
        <taxon>Magnoliopsida</taxon>
        <taxon>Trochodendrales</taxon>
        <taxon>Trochodendraceae</taxon>
        <taxon>Tetracentron</taxon>
    </lineage>
</organism>
<dbReference type="Gene3D" id="1.20.120.1240">
    <property type="entry name" value="Dynamin, middle domain"/>
    <property type="match status" value="1"/>
</dbReference>
<name>A0A834YG82_TETSI</name>
<dbReference type="SUPFAM" id="SSF52540">
    <property type="entry name" value="P-loop containing nucleoside triphosphate hydrolases"/>
    <property type="match status" value="1"/>
</dbReference>
<dbReference type="Proteomes" id="UP000655225">
    <property type="component" value="Unassembled WGS sequence"/>
</dbReference>
<protein>
    <submittedName>
        <fullName evidence="5">Uncharacterized protein</fullName>
    </submittedName>
</protein>
<dbReference type="Pfam" id="PF02212">
    <property type="entry name" value="GED"/>
    <property type="match status" value="1"/>
</dbReference>
<reference evidence="5 6" key="1">
    <citation type="submission" date="2020-04" db="EMBL/GenBank/DDBJ databases">
        <title>Plant Genome Project.</title>
        <authorList>
            <person name="Zhang R.-G."/>
        </authorList>
    </citation>
    <scope>NUCLEOTIDE SEQUENCE [LARGE SCALE GENOMIC DNA]</scope>
    <source>
        <strain evidence="5">YNK0</strain>
        <tissue evidence="5">Leaf</tissue>
    </source>
</reference>
<keyword evidence="6" id="KW-1185">Reference proteome</keyword>
<dbReference type="EMBL" id="JABCRI010000020">
    <property type="protein sequence ID" value="KAF8388409.1"/>
    <property type="molecule type" value="Genomic_DNA"/>
</dbReference>
<dbReference type="PANTHER" id="PTHR11566:SF173">
    <property type="entry name" value="DYNAMIN-RELATED PROTEIN 4C"/>
    <property type="match status" value="1"/>
</dbReference>
<dbReference type="CDD" id="cd08771">
    <property type="entry name" value="DLP_1"/>
    <property type="match status" value="1"/>
</dbReference>
<comment type="caution">
    <text evidence="5">The sequence shown here is derived from an EMBL/GenBank/DDBJ whole genome shotgun (WGS) entry which is preliminary data.</text>
</comment>
<dbReference type="InterPro" id="IPR045063">
    <property type="entry name" value="Dynamin_N"/>
</dbReference>
<dbReference type="AlphaFoldDB" id="A0A834YG82"/>
<dbReference type="Gene3D" id="3.40.50.300">
    <property type="entry name" value="P-loop containing nucleotide triphosphate hydrolases"/>
    <property type="match status" value="1"/>
</dbReference>
<gene>
    <name evidence="5" type="ORF">HHK36_027078</name>
</gene>
<keyword evidence="2" id="KW-0342">GTP-binding</keyword>
<dbReference type="InterPro" id="IPR000375">
    <property type="entry name" value="Dynamin_stalk"/>
</dbReference>
<dbReference type="OrthoDB" id="5061070at2759"/>
<dbReference type="InterPro" id="IPR030381">
    <property type="entry name" value="G_DYNAMIN_dom"/>
</dbReference>
<dbReference type="InterPro" id="IPR020850">
    <property type="entry name" value="GED_dom"/>
</dbReference>
<feature type="domain" description="Dynamin-type G" evidence="4">
    <location>
        <begin position="77"/>
        <end position="338"/>
    </location>
</feature>
<dbReference type="InterPro" id="IPR003130">
    <property type="entry name" value="GED"/>
</dbReference>
<accession>A0A834YG82</accession>
<dbReference type="GO" id="GO:0003924">
    <property type="term" value="F:GTPase activity"/>
    <property type="evidence" value="ECO:0007669"/>
    <property type="project" value="InterPro"/>
</dbReference>
<evidence type="ECO:0000259" key="3">
    <source>
        <dbReference type="PROSITE" id="PS51388"/>
    </source>
</evidence>